<feature type="binding site" evidence="9">
    <location>
        <position position="241"/>
    </location>
    <ligand>
        <name>Mg(2+)</name>
        <dbReference type="ChEBI" id="CHEBI:18420"/>
    </ligand>
</feature>
<dbReference type="GO" id="GO:0005886">
    <property type="term" value="C:plasma membrane"/>
    <property type="evidence" value="ECO:0007669"/>
    <property type="project" value="UniProtKB-SubCell"/>
</dbReference>
<proteinExistence type="inferred from homology"/>
<feature type="transmembrane region" description="Helical" evidence="7">
    <location>
        <begin position="215"/>
        <end position="233"/>
    </location>
</feature>
<dbReference type="Pfam" id="PF00953">
    <property type="entry name" value="Glycos_transf_4"/>
    <property type="match status" value="1"/>
</dbReference>
<dbReference type="PANTHER" id="PTHR22926:SF5">
    <property type="entry name" value="PHOSPHO-N-ACETYLMURAMOYL-PENTAPEPTIDE-TRANSFERASE HOMOLOG"/>
    <property type="match status" value="1"/>
</dbReference>
<gene>
    <name evidence="7" type="primary">mraY</name>
    <name evidence="10" type="ORF">H8711_09435</name>
</gene>
<accession>A0A926E0Z1</accession>
<dbReference type="NCBIfam" id="TIGR00445">
    <property type="entry name" value="mraY"/>
    <property type="match status" value="1"/>
</dbReference>
<dbReference type="HAMAP" id="MF_00038">
    <property type="entry name" value="MraY"/>
    <property type="match status" value="1"/>
</dbReference>
<dbReference type="Proteomes" id="UP000653127">
    <property type="component" value="Unassembled WGS sequence"/>
</dbReference>
<feature type="transmembrane region" description="Helical" evidence="7">
    <location>
        <begin position="312"/>
        <end position="335"/>
    </location>
</feature>
<evidence type="ECO:0000256" key="8">
    <source>
        <dbReference type="NCBIfam" id="TIGR00445"/>
    </source>
</evidence>
<name>A0A926E0Z1_9FIRM</name>
<dbReference type="GO" id="GO:0008963">
    <property type="term" value="F:phospho-N-acetylmuramoyl-pentapeptide-transferase activity"/>
    <property type="evidence" value="ECO:0007669"/>
    <property type="project" value="UniProtKB-UniRule"/>
</dbReference>
<comment type="caution">
    <text evidence="10">The sequence shown here is derived from an EMBL/GenBank/DDBJ whole genome shotgun (WGS) entry which is preliminary data.</text>
</comment>
<feature type="transmembrane region" description="Helical" evidence="7">
    <location>
        <begin position="89"/>
        <end position="107"/>
    </location>
</feature>
<evidence type="ECO:0000256" key="5">
    <source>
        <dbReference type="ARBA" id="ARBA00022989"/>
    </source>
</evidence>
<evidence type="ECO:0000256" key="9">
    <source>
        <dbReference type="PIRSR" id="PIRSR600715-1"/>
    </source>
</evidence>
<dbReference type="PROSITE" id="PS01347">
    <property type="entry name" value="MRAY_1"/>
    <property type="match status" value="1"/>
</dbReference>
<comment type="cofactor">
    <cofactor evidence="7 9">
        <name>Mg(2+)</name>
        <dbReference type="ChEBI" id="CHEBI:18420"/>
    </cofactor>
</comment>
<feature type="transmembrane region" description="Helical" evidence="7">
    <location>
        <begin position="245"/>
        <end position="272"/>
    </location>
</feature>
<comment type="similarity">
    <text evidence="2 7">Belongs to the glycosyltransferase 4 family. MraY subfamily.</text>
</comment>
<dbReference type="AlphaFoldDB" id="A0A926E0Z1"/>
<keyword evidence="7" id="KW-0131">Cell cycle</keyword>
<evidence type="ECO:0000313" key="10">
    <source>
        <dbReference type="EMBL" id="MBC8547149.1"/>
    </source>
</evidence>
<evidence type="ECO:0000256" key="3">
    <source>
        <dbReference type="ARBA" id="ARBA00022679"/>
    </source>
</evidence>
<sequence length="336" mass="36555">MNAFVVILTAVISFVVTSVLGIWFIPFLHKVKYGQPINEIGPTWHKNKQGTPTMGGVLFIIGILIATTAGYITYMFQNIESSAVELNNTRLMAGLIMALAFGFMGFIDDYIKVVRKRNLGLTAMQKIIMQVVISAAYLATLYMRGDTSTALVIPFIGQLDLGILYYPVMLLFIIFMVNAVNLTDGIDGLCGSVTFVVAACFMILTGMLHYFELNILATAVAGAMIGYLIWNFHPAKVFMGDTGSMFLGGLVVALGFGVGLPAFLIPIGLVYICEAGSVVLQVTSFKLTGKRIFKMSPIHHHFEMSGWSEVKIVSVFSLTAAVGCVLAVWAVRMLLS</sequence>
<keyword evidence="7" id="KW-0961">Cell wall biogenesis/degradation</keyword>
<keyword evidence="7 9" id="KW-0460">Magnesium</keyword>
<dbReference type="GO" id="GO:0051301">
    <property type="term" value="P:cell division"/>
    <property type="evidence" value="ECO:0007669"/>
    <property type="project" value="UniProtKB-KW"/>
</dbReference>
<dbReference type="InterPro" id="IPR003524">
    <property type="entry name" value="PNAcMuramoyl-5peptid_Trfase"/>
</dbReference>
<comment type="function">
    <text evidence="7">Catalyzes the initial step of the lipid cycle reactions in the biosynthesis of the cell wall peptidoglycan: transfers peptidoglycan precursor phospho-MurNAc-pentapeptide from UDP-MurNAc-pentapeptide onto the lipid carrier undecaprenyl phosphate, yielding undecaprenyl-pyrophosphoryl-MurNAc-pentapeptide, known as lipid I.</text>
</comment>
<keyword evidence="3 7" id="KW-0808">Transferase</keyword>
<feature type="binding site" evidence="9">
    <location>
        <position position="181"/>
    </location>
    <ligand>
        <name>Mg(2+)</name>
        <dbReference type="ChEBI" id="CHEBI:18420"/>
    </ligand>
</feature>
<protein>
    <recommendedName>
        <fullName evidence="7 8">Phospho-N-acetylmuramoyl-pentapeptide-transferase</fullName>
        <ecNumber evidence="7 8">2.7.8.13</ecNumber>
    </recommendedName>
    <alternativeName>
        <fullName evidence="7">UDP-MurNAc-pentapeptide phosphotransferase</fullName>
    </alternativeName>
</protein>
<comment type="pathway">
    <text evidence="7">Cell wall biogenesis; peptidoglycan biosynthesis.</text>
</comment>
<keyword evidence="11" id="KW-1185">Reference proteome</keyword>
<organism evidence="10 11">
    <name type="scientific">Ligaoa zhengdingensis</name>
    <dbReference type="NCBI Taxonomy" id="2763658"/>
    <lineage>
        <taxon>Bacteria</taxon>
        <taxon>Bacillati</taxon>
        <taxon>Bacillota</taxon>
        <taxon>Clostridia</taxon>
        <taxon>Eubacteriales</taxon>
        <taxon>Oscillospiraceae</taxon>
        <taxon>Ligaoa</taxon>
    </lineage>
</organism>
<dbReference type="PROSITE" id="PS01348">
    <property type="entry name" value="MRAY_2"/>
    <property type="match status" value="1"/>
</dbReference>
<feature type="transmembrane region" description="Helical" evidence="7">
    <location>
        <begin position="127"/>
        <end position="143"/>
    </location>
</feature>
<dbReference type="RefSeq" id="WP_249283223.1">
    <property type="nucleotide sequence ID" value="NZ_JACRST010000014.1"/>
</dbReference>
<keyword evidence="7 9" id="KW-0479">Metal-binding</keyword>
<dbReference type="EC" id="2.7.8.13" evidence="7 8"/>
<keyword evidence="7" id="KW-0573">Peptidoglycan synthesis</keyword>
<dbReference type="GO" id="GO:0046872">
    <property type="term" value="F:metal ion binding"/>
    <property type="evidence" value="ECO:0007669"/>
    <property type="project" value="UniProtKB-KW"/>
</dbReference>
<dbReference type="Pfam" id="PF10555">
    <property type="entry name" value="MraY_sig1"/>
    <property type="match status" value="1"/>
</dbReference>
<dbReference type="InterPro" id="IPR000715">
    <property type="entry name" value="Glycosyl_transferase_4"/>
</dbReference>
<dbReference type="InterPro" id="IPR018480">
    <property type="entry name" value="PNAcMuramoyl-5peptid_Trfase_CS"/>
</dbReference>
<comment type="catalytic activity">
    <reaction evidence="7">
        <text>UDP-N-acetyl-alpha-D-muramoyl-L-alanyl-gamma-D-glutamyl-meso-2,6-diaminopimeloyl-D-alanyl-D-alanine + di-trans,octa-cis-undecaprenyl phosphate = di-trans,octa-cis-undecaprenyl diphospho-N-acetyl-alpha-D-muramoyl-L-alanyl-D-glutamyl-meso-2,6-diaminopimeloyl-D-alanyl-D-alanine + UMP</text>
        <dbReference type="Rhea" id="RHEA:28386"/>
        <dbReference type="ChEBI" id="CHEBI:57865"/>
        <dbReference type="ChEBI" id="CHEBI:60392"/>
        <dbReference type="ChEBI" id="CHEBI:61386"/>
        <dbReference type="ChEBI" id="CHEBI:61387"/>
        <dbReference type="EC" id="2.7.8.13"/>
    </reaction>
</comment>
<dbReference type="GO" id="GO:0071555">
    <property type="term" value="P:cell wall organization"/>
    <property type="evidence" value="ECO:0007669"/>
    <property type="project" value="UniProtKB-KW"/>
</dbReference>
<evidence type="ECO:0000256" key="1">
    <source>
        <dbReference type="ARBA" id="ARBA00004141"/>
    </source>
</evidence>
<dbReference type="EMBL" id="JACRST010000014">
    <property type="protein sequence ID" value="MBC8547149.1"/>
    <property type="molecule type" value="Genomic_DNA"/>
</dbReference>
<keyword evidence="5 7" id="KW-1133">Transmembrane helix</keyword>
<dbReference type="GO" id="GO:0009252">
    <property type="term" value="P:peptidoglycan biosynthetic process"/>
    <property type="evidence" value="ECO:0007669"/>
    <property type="project" value="UniProtKB-UniRule"/>
</dbReference>
<comment type="subcellular location">
    <subcellularLocation>
        <location evidence="7">Cell membrane</location>
        <topology evidence="7">Multi-pass membrane protein</topology>
    </subcellularLocation>
    <subcellularLocation>
        <location evidence="1">Membrane</location>
        <topology evidence="1">Multi-pass membrane protein</topology>
    </subcellularLocation>
</comment>
<evidence type="ECO:0000256" key="4">
    <source>
        <dbReference type="ARBA" id="ARBA00022692"/>
    </source>
</evidence>
<evidence type="ECO:0000256" key="6">
    <source>
        <dbReference type="ARBA" id="ARBA00023136"/>
    </source>
</evidence>
<keyword evidence="7" id="KW-0133">Cell shape</keyword>
<reference evidence="10" key="1">
    <citation type="submission" date="2020-08" db="EMBL/GenBank/DDBJ databases">
        <title>Genome public.</title>
        <authorList>
            <person name="Liu C."/>
            <person name="Sun Q."/>
        </authorList>
    </citation>
    <scope>NUCLEOTIDE SEQUENCE</scope>
    <source>
        <strain evidence="10">NSJ-31</strain>
    </source>
</reference>
<feature type="transmembrane region" description="Helical" evidence="7">
    <location>
        <begin position="6"/>
        <end position="28"/>
    </location>
</feature>
<feature type="transmembrane region" description="Helical" evidence="7">
    <location>
        <begin position="56"/>
        <end position="77"/>
    </location>
</feature>
<keyword evidence="7" id="KW-0132">Cell division</keyword>
<feature type="transmembrane region" description="Helical" evidence="7">
    <location>
        <begin position="163"/>
        <end position="182"/>
    </location>
</feature>
<dbReference type="CDD" id="cd06852">
    <property type="entry name" value="GT_MraY"/>
    <property type="match status" value="1"/>
</dbReference>
<keyword evidence="7" id="KW-1003">Cell membrane</keyword>
<keyword evidence="6 7" id="KW-0472">Membrane</keyword>
<dbReference type="GO" id="GO:0008360">
    <property type="term" value="P:regulation of cell shape"/>
    <property type="evidence" value="ECO:0007669"/>
    <property type="project" value="UniProtKB-KW"/>
</dbReference>
<evidence type="ECO:0000256" key="2">
    <source>
        <dbReference type="ARBA" id="ARBA00005583"/>
    </source>
</evidence>
<feature type="transmembrane region" description="Helical" evidence="7">
    <location>
        <begin position="189"/>
        <end position="209"/>
    </location>
</feature>
<evidence type="ECO:0000256" key="7">
    <source>
        <dbReference type="HAMAP-Rule" id="MF_00038"/>
    </source>
</evidence>
<keyword evidence="4 7" id="KW-0812">Transmembrane</keyword>
<evidence type="ECO:0000313" key="11">
    <source>
        <dbReference type="Proteomes" id="UP000653127"/>
    </source>
</evidence>
<dbReference type="PANTHER" id="PTHR22926">
    <property type="entry name" value="PHOSPHO-N-ACETYLMURAMOYL-PENTAPEPTIDE-TRANSFERASE"/>
    <property type="match status" value="1"/>
</dbReference>